<evidence type="ECO:0000256" key="4">
    <source>
        <dbReference type="ARBA" id="ARBA00023157"/>
    </source>
</evidence>
<dbReference type="InterPro" id="IPR011767">
    <property type="entry name" value="GLR_AS"/>
</dbReference>
<organism evidence="7 8">
    <name type="scientific">Pycnococcus provasolii</name>
    <dbReference type="NCBI Taxonomy" id="41880"/>
    <lineage>
        <taxon>Eukaryota</taxon>
        <taxon>Viridiplantae</taxon>
        <taxon>Chlorophyta</taxon>
        <taxon>Pseudoscourfieldiophyceae</taxon>
        <taxon>Pseudoscourfieldiales</taxon>
        <taxon>Pycnococcaceae</taxon>
        <taxon>Pycnococcus</taxon>
    </lineage>
</organism>
<reference evidence="7" key="1">
    <citation type="submission" date="2020-10" db="EMBL/GenBank/DDBJ databases">
        <title>Unveiling of a novel bifunctional photoreceptor, Dualchrome1, isolated from a cosmopolitan green alga.</title>
        <authorList>
            <person name="Suzuki S."/>
            <person name="Kawachi M."/>
        </authorList>
    </citation>
    <scope>NUCLEOTIDE SEQUENCE</scope>
    <source>
        <strain evidence="7">NIES 2893</strain>
    </source>
</reference>
<dbReference type="EMBL" id="BNJQ01000018">
    <property type="protein sequence ID" value="GHP07869.1"/>
    <property type="molecule type" value="Genomic_DNA"/>
</dbReference>
<dbReference type="PROSITE" id="PS51354">
    <property type="entry name" value="GLUTAREDOXIN_2"/>
    <property type="match status" value="1"/>
</dbReference>
<dbReference type="Proteomes" id="UP000660262">
    <property type="component" value="Unassembled WGS sequence"/>
</dbReference>
<comment type="similarity">
    <text evidence="1">Belongs to the glutaredoxin family. CPYC subfamily.</text>
</comment>
<evidence type="ECO:0000256" key="1">
    <source>
        <dbReference type="ARBA" id="ARBA00007190"/>
    </source>
</evidence>
<evidence type="ECO:0000256" key="2">
    <source>
        <dbReference type="ARBA" id="ARBA00022448"/>
    </source>
</evidence>
<sequence length="239" mass="24528">MSFLHGSLGQCHSSTAAVVSASRLHHTSTLKTRASSVLAGQSGAFRRTWCAASFRGVGSQGSRRSGRLGGGGGGPHALWTVSAAATTSSVAGAVRGLLAPFTRRGADTTGTTTTSTMQATFTAKAAAGSGAGASSGDEIQQLIAAKNAENAVIIYSKTYCPFCTQVKSLFASLNVTPAVIEIDQVHEEREIQAALQDMTGQRTVPNIFIGGKHVGGCDDTMRLNANGELAKLLEEAGAK</sequence>
<dbReference type="InterPro" id="IPR002109">
    <property type="entry name" value="Glutaredoxin"/>
</dbReference>
<feature type="domain" description="Glutaredoxin" evidence="6">
    <location>
        <begin position="152"/>
        <end position="214"/>
    </location>
</feature>
<dbReference type="InterPro" id="IPR036249">
    <property type="entry name" value="Thioredoxin-like_sf"/>
</dbReference>
<keyword evidence="4" id="KW-1015">Disulfide bond</keyword>
<dbReference type="InterPro" id="IPR014025">
    <property type="entry name" value="Glutaredoxin_subgr"/>
</dbReference>
<evidence type="ECO:0000259" key="6">
    <source>
        <dbReference type="Pfam" id="PF00462"/>
    </source>
</evidence>
<dbReference type="PRINTS" id="PR00160">
    <property type="entry name" value="GLUTAREDOXIN"/>
</dbReference>
<dbReference type="PROSITE" id="PS00195">
    <property type="entry name" value="GLUTAREDOXIN_1"/>
    <property type="match status" value="1"/>
</dbReference>
<dbReference type="FunFam" id="3.40.30.10:FF:000093">
    <property type="entry name" value="Glutaredoxin 2"/>
    <property type="match status" value="1"/>
</dbReference>
<dbReference type="GO" id="GO:0005737">
    <property type="term" value="C:cytoplasm"/>
    <property type="evidence" value="ECO:0007669"/>
    <property type="project" value="TreeGrafter"/>
</dbReference>
<dbReference type="CDD" id="cd03419">
    <property type="entry name" value="GRX_GRXh_1_2_like"/>
    <property type="match status" value="1"/>
</dbReference>
<evidence type="ECO:0000256" key="5">
    <source>
        <dbReference type="ARBA" id="ARBA00023284"/>
    </source>
</evidence>
<dbReference type="InterPro" id="IPR011899">
    <property type="entry name" value="Glutaredoxin_euk/vir"/>
</dbReference>
<dbReference type="AlphaFoldDB" id="A0A830HSA7"/>
<keyword evidence="5" id="KW-0676">Redox-active center</keyword>
<keyword evidence="8" id="KW-1185">Reference proteome</keyword>
<protein>
    <recommendedName>
        <fullName evidence="6">Glutaredoxin domain-containing protein</fullName>
    </recommendedName>
</protein>
<dbReference type="GO" id="GO:0034599">
    <property type="term" value="P:cellular response to oxidative stress"/>
    <property type="evidence" value="ECO:0007669"/>
    <property type="project" value="TreeGrafter"/>
</dbReference>
<dbReference type="Gene3D" id="3.40.30.10">
    <property type="entry name" value="Glutaredoxin"/>
    <property type="match status" value="1"/>
</dbReference>
<dbReference type="OrthoDB" id="418495at2759"/>
<name>A0A830HSA7_9CHLO</name>
<gene>
    <name evidence="7" type="ORF">PPROV_000661100</name>
</gene>
<dbReference type="PANTHER" id="PTHR45694:SF18">
    <property type="entry name" value="GLUTAREDOXIN-1-RELATED"/>
    <property type="match status" value="1"/>
</dbReference>
<comment type="caution">
    <text evidence="7">The sequence shown here is derived from an EMBL/GenBank/DDBJ whole genome shotgun (WGS) entry which is preliminary data.</text>
</comment>
<evidence type="ECO:0000256" key="3">
    <source>
        <dbReference type="ARBA" id="ARBA00022982"/>
    </source>
</evidence>
<dbReference type="GO" id="GO:0015038">
    <property type="term" value="F:glutathione disulfide oxidoreductase activity"/>
    <property type="evidence" value="ECO:0007669"/>
    <property type="project" value="TreeGrafter"/>
</dbReference>
<accession>A0A830HSA7</accession>
<evidence type="ECO:0000313" key="8">
    <source>
        <dbReference type="Proteomes" id="UP000660262"/>
    </source>
</evidence>
<dbReference type="PANTHER" id="PTHR45694">
    <property type="entry name" value="GLUTAREDOXIN 2"/>
    <property type="match status" value="1"/>
</dbReference>
<keyword evidence="2" id="KW-0813">Transport</keyword>
<dbReference type="SUPFAM" id="SSF52833">
    <property type="entry name" value="Thioredoxin-like"/>
    <property type="match status" value="1"/>
</dbReference>
<keyword evidence="3" id="KW-0249">Electron transport</keyword>
<proteinExistence type="inferred from homology"/>
<dbReference type="NCBIfam" id="TIGR02180">
    <property type="entry name" value="GRX_euk"/>
    <property type="match status" value="1"/>
</dbReference>
<dbReference type="Pfam" id="PF00462">
    <property type="entry name" value="Glutaredoxin"/>
    <property type="match status" value="1"/>
</dbReference>
<evidence type="ECO:0000313" key="7">
    <source>
        <dbReference type="EMBL" id="GHP07869.1"/>
    </source>
</evidence>